<dbReference type="PANTHER" id="PTHR42939:SF3">
    <property type="entry name" value="ABC TRANSPORTER ATP-BINDING COMPONENT"/>
    <property type="match status" value="1"/>
</dbReference>
<dbReference type="InterPro" id="IPR003439">
    <property type="entry name" value="ABC_transporter-like_ATP-bd"/>
</dbReference>
<dbReference type="InterPro" id="IPR003593">
    <property type="entry name" value="AAA+_ATPase"/>
</dbReference>
<evidence type="ECO:0000256" key="1">
    <source>
        <dbReference type="ARBA" id="ARBA00022448"/>
    </source>
</evidence>
<dbReference type="Gene3D" id="3.40.50.300">
    <property type="entry name" value="P-loop containing nucleotide triphosphate hydrolases"/>
    <property type="match status" value="1"/>
</dbReference>
<reference evidence="7" key="2">
    <citation type="submission" date="2015-04" db="EMBL/GenBank/DDBJ databases">
        <title>Complete genome sequence of Salinicoccus halodurans strain H3B36, isolated from the Qaidam basin of China.</title>
        <authorList>
            <person name="Ma Y."/>
            <person name="Jiang K."/>
            <person name="Xue Y."/>
        </authorList>
    </citation>
    <scope>NUCLEOTIDE SEQUENCE [LARGE SCALE GENOMIC DNA]</scope>
    <source>
        <strain evidence="7">H3B36</strain>
    </source>
</reference>
<gene>
    <name evidence="5" type="ORF">AAT16_10690</name>
    <name evidence="6" type="ORF">SAMN05216235_2316</name>
</gene>
<evidence type="ECO:0000256" key="2">
    <source>
        <dbReference type="ARBA" id="ARBA00022741"/>
    </source>
</evidence>
<dbReference type="AlphaFoldDB" id="A0A0F7HLY8"/>
<keyword evidence="7" id="KW-1185">Reference proteome</keyword>
<evidence type="ECO:0000313" key="6">
    <source>
        <dbReference type="EMBL" id="SFK89182.1"/>
    </source>
</evidence>
<evidence type="ECO:0000313" key="8">
    <source>
        <dbReference type="Proteomes" id="UP000183090"/>
    </source>
</evidence>
<name>A0A0F7HLY8_9STAP</name>
<keyword evidence="1" id="KW-0813">Transport</keyword>
<dbReference type="EMBL" id="CP011366">
    <property type="protein sequence ID" value="AKG74616.1"/>
    <property type="molecule type" value="Genomic_DNA"/>
</dbReference>
<dbReference type="OrthoDB" id="9804819at2"/>
<organism evidence="6 8">
    <name type="scientific">Salinicoccus halodurans</name>
    <dbReference type="NCBI Taxonomy" id="407035"/>
    <lineage>
        <taxon>Bacteria</taxon>
        <taxon>Bacillati</taxon>
        <taxon>Bacillota</taxon>
        <taxon>Bacilli</taxon>
        <taxon>Bacillales</taxon>
        <taxon>Staphylococcaceae</taxon>
        <taxon>Salinicoccus</taxon>
    </lineage>
</organism>
<protein>
    <submittedName>
        <fullName evidence="6">ABC-2 type transport system ATP-binding protein</fullName>
    </submittedName>
</protein>
<keyword evidence="3 6" id="KW-0067">ATP-binding</keyword>
<evidence type="ECO:0000259" key="4">
    <source>
        <dbReference type="PROSITE" id="PS50893"/>
    </source>
</evidence>
<reference evidence="6 8" key="3">
    <citation type="submission" date="2016-10" db="EMBL/GenBank/DDBJ databases">
        <authorList>
            <person name="Varghese N."/>
            <person name="Submissions S."/>
        </authorList>
    </citation>
    <scope>NUCLEOTIDE SEQUENCE [LARGE SCALE GENOMIC DNA]</scope>
    <source>
        <strain evidence="6 8">CGMCC 1.6501</strain>
    </source>
</reference>
<dbReference type="SMART" id="SM00382">
    <property type="entry name" value="AAA"/>
    <property type="match status" value="1"/>
</dbReference>
<dbReference type="Pfam" id="PF00005">
    <property type="entry name" value="ABC_tran"/>
    <property type="match status" value="1"/>
</dbReference>
<dbReference type="InterPro" id="IPR027417">
    <property type="entry name" value="P-loop_NTPase"/>
</dbReference>
<keyword evidence="2" id="KW-0547">Nucleotide-binding</keyword>
<dbReference type="CDD" id="cd03230">
    <property type="entry name" value="ABC_DR_subfamily_A"/>
    <property type="match status" value="1"/>
</dbReference>
<dbReference type="GO" id="GO:0005524">
    <property type="term" value="F:ATP binding"/>
    <property type="evidence" value="ECO:0007669"/>
    <property type="project" value="UniProtKB-KW"/>
</dbReference>
<proteinExistence type="predicted"/>
<dbReference type="SUPFAM" id="SSF52540">
    <property type="entry name" value="P-loop containing nucleoside triphosphate hydrolases"/>
    <property type="match status" value="1"/>
</dbReference>
<evidence type="ECO:0000313" key="7">
    <source>
        <dbReference type="Proteomes" id="UP000034029"/>
    </source>
</evidence>
<dbReference type="EMBL" id="FOTB01000005">
    <property type="protein sequence ID" value="SFK89182.1"/>
    <property type="molecule type" value="Genomic_DNA"/>
</dbReference>
<dbReference type="KEGG" id="shv:AAT16_10690"/>
<feature type="domain" description="ABC transporter" evidence="4">
    <location>
        <begin position="1"/>
        <end position="230"/>
    </location>
</feature>
<dbReference type="InterPro" id="IPR051782">
    <property type="entry name" value="ABC_Transporter_VariousFunc"/>
</dbReference>
<sequence>MNAIEINGLYKQNGPFKMEDLNLNISKGYITGLIGENGAGKSTLIYHMIGLMKADRGGIEILGSEDMEKDRSELLNRIGMVFAEDNFPKHMSPVGLEKLLSVYYDRWDSDIYHNYLERFKIHKNTKIRRLSTGEKVKLSLAVALSHHAELLILDEPTSSLDPTFRIEFLDVLQELMIDEEITILFSTHITSDLERIADYIVMIDDGEILFNMEKEALLDTYKKVKGPNDILDDEINELLMGRQTSSLGFEAMSNSPETLTELFGSKVIVEKLTVDEMMYFIKNNKRGV</sequence>
<reference evidence="5 7" key="1">
    <citation type="journal article" date="2015" name="Int. J. Syst. Evol. Microbiol.">
        <title>Complete genome sequence of Salinicoccus halodurans H3B36, isolated from the Qaidam Basin in China.</title>
        <authorList>
            <person name="Jiang K."/>
            <person name="Xue Y."/>
            <person name="Ma Y."/>
        </authorList>
    </citation>
    <scope>NUCLEOTIDE SEQUENCE [LARGE SCALE GENOMIC DNA]</scope>
    <source>
        <strain evidence="5 7">H3B36</strain>
    </source>
</reference>
<dbReference type="GO" id="GO:0016887">
    <property type="term" value="F:ATP hydrolysis activity"/>
    <property type="evidence" value="ECO:0007669"/>
    <property type="project" value="InterPro"/>
</dbReference>
<evidence type="ECO:0000313" key="5">
    <source>
        <dbReference type="EMBL" id="AKG74616.1"/>
    </source>
</evidence>
<dbReference type="PANTHER" id="PTHR42939">
    <property type="entry name" value="ABC TRANSPORTER ATP-BINDING PROTEIN ALBC-RELATED"/>
    <property type="match status" value="1"/>
</dbReference>
<evidence type="ECO:0000256" key="3">
    <source>
        <dbReference type="ARBA" id="ARBA00022840"/>
    </source>
</evidence>
<dbReference type="PROSITE" id="PS50893">
    <property type="entry name" value="ABC_TRANSPORTER_2"/>
    <property type="match status" value="1"/>
</dbReference>
<dbReference type="Proteomes" id="UP000034029">
    <property type="component" value="Chromosome"/>
</dbReference>
<dbReference type="RefSeq" id="WP_046790798.1">
    <property type="nucleotide sequence ID" value="NZ_CP011366.1"/>
</dbReference>
<dbReference type="Proteomes" id="UP000183090">
    <property type="component" value="Unassembled WGS sequence"/>
</dbReference>
<accession>A0A0F7HLY8</accession>